<dbReference type="AlphaFoldDB" id="X6N9E4"/>
<dbReference type="EMBL" id="ASPP01010552">
    <property type="protein sequence ID" value="ETO22681.1"/>
    <property type="molecule type" value="Genomic_DNA"/>
</dbReference>
<keyword evidence="1" id="KW-1133">Transmembrane helix</keyword>
<reference evidence="2 3" key="1">
    <citation type="journal article" date="2013" name="Curr. Biol.">
        <title>The Genome of the Foraminiferan Reticulomyxa filosa.</title>
        <authorList>
            <person name="Glockner G."/>
            <person name="Hulsmann N."/>
            <person name="Schleicher M."/>
            <person name="Noegel A.A."/>
            <person name="Eichinger L."/>
            <person name="Gallinger C."/>
            <person name="Pawlowski J."/>
            <person name="Sierra R."/>
            <person name="Euteneuer U."/>
            <person name="Pillet L."/>
            <person name="Moustafa A."/>
            <person name="Platzer M."/>
            <person name="Groth M."/>
            <person name="Szafranski K."/>
            <person name="Schliwa M."/>
        </authorList>
    </citation>
    <scope>NUCLEOTIDE SEQUENCE [LARGE SCALE GENOMIC DNA]</scope>
</reference>
<gene>
    <name evidence="2" type="ORF">RFI_14512</name>
</gene>
<organism evidence="2 3">
    <name type="scientific">Reticulomyxa filosa</name>
    <dbReference type="NCBI Taxonomy" id="46433"/>
    <lineage>
        <taxon>Eukaryota</taxon>
        <taxon>Sar</taxon>
        <taxon>Rhizaria</taxon>
        <taxon>Retaria</taxon>
        <taxon>Foraminifera</taxon>
        <taxon>Monothalamids</taxon>
        <taxon>Reticulomyxidae</taxon>
        <taxon>Reticulomyxa</taxon>
    </lineage>
</organism>
<feature type="transmembrane region" description="Helical" evidence="1">
    <location>
        <begin position="239"/>
        <end position="265"/>
    </location>
</feature>
<proteinExistence type="predicted"/>
<name>X6N9E4_RETFI</name>
<sequence>MLIKLISYAFTTVLYKKKEQNERKKIYCKKKVNTGLTADKNLQRKRGMIQFCNAYWAYCLITTFVYLPLFLENSDGRNRSHMNCTFERIISLPPLVYILAMLEFWHMRLNLVFNNESAYKVSNKFNKIFVFVIVLVTILLAILEGLALANQPNCLYAIKVLDFIPARRSNTNYFYFCFNGQTPYEMLYYIIAGVSVTLFNATLSYQYIRKFYSVTTNMEIDTITEQMSSQNHYRLHRTVAIALVSITSTFFALLFISLSFVGLFFLSIDGFINGLLMIATFEFGDWLCTWLGRCSDKTSTFRS</sequence>
<feature type="transmembrane region" description="Helical" evidence="1">
    <location>
        <begin position="89"/>
        <end position="107"/>
    </location>
</feature>
<protein>
    <submittedName>
        <fullName evidence="2">Uncharacterized protein</fullName>
    </submittedName>
</protein>
<dbReference type="Proteomes" id="UP000023152">
    <property type="component" value="Unassembled WGS sequence"/>
</dbReference>
<evidence type="ECO:0000256" key="1">
    <source>
        <dbReference type="SAM" id="Phobius"/>
    </source>
</evidence>
<feature type="transmembrane region" description="Helical" evidence="1">
    <location>
        <begin position="271"/>
        <end position="292"/>
    </location>
</feature>
<keyword evidence="1" id="KW-0812">Transmembrane</keyword>
<feature type="transmembrane region" description="Helical" evidence="1">
    <location>
        <begin position="186"/>
        <end position="208"/>
    </location>
</feature>
<accession>X6N9E4</accession>
<comment type="caution">
    <text evidence="2">The sequence shown here is derived from an EMBL/GenBank/DDBJ whole genome shotgun (WGS) entry which is preliminary data.</text>
</comment>
<keyword evidence="1" id="KW-0472">Membrane</keyword>
<feature type="transmembrane region" description="Helical" evidence="1">
    <location>
        <begin position="128"/>
        <end position="149"/>
    </location>
</feature>
<keyword evidence="3" id="KW-1185">Reference proteome</keyword>
<feature type="transmembrane region" description="Helical" evidence="1">
    <location>
        <begin position="51"/>
        <end position="69"/>
    </location>
</feature>
<evidence type="ECO:0000313" key="2">
    <source>
        <dbReference type="EMBL" id="ETO22681.1"/>
    </source>
</evidence>
<evidence type="ECO:0000313" key="3">
    <source>
        <dbReference type="Proteomes" id="UP000023152"/>
    </source>
</evidence>